<protein>
    <submittedName>
        <fullName evidence="3">Uncharacterized protein</fullName>
    </submittedName>
</protein>
<dbReference type="OrthoDB" id="7432270at2"/>
<sequence>MESKYGSRRKPSSAKGILLAAVSSFAIGGALVGYVVWYNIGSDPATEADQTPAIAAASPSAAPIAEISPTPTPLSEPIEPESAEEAVEAVSGLAEQQGGLDQRLAAAEQRLARLDLQAQAAAGNAARAEGLLIAFATRRAVERGAELGYLADQLRLRFGDERPNAVGTIINFARSDPPIRLDTLLARLEGLGPQLAATEEGPSWAKFQREIGELFIIRREDTPSPQPERRLERARYALEQGRYQNAIDEIKNMPGAEKAESWIADAEKFRDAMAALENIETAAVLDQGGLRDGTGNLINQPSPVGSSGGD</sequence>
<dbReference type="EMBL" id="VHJK01000001">
    <property type="protein sequence ID" value="TRD12149.1"/>
    <property type="molecule type" value="Genomic_DNA"/>
</dbReference>
<feature type="transmembrane region" description="Helical" evidence="2">
    <location>
        <begin position="16"/>
        <end position="37"/>
    </location>
</feature>
<proteinExistence type="predicted"/>
<feature type="compositionally biased region" description="Polar residues" evidence="1">
    <location>
        <begin position="296"/>
        <end position="310"/>
    </location>
</feature>
<evidence type="ECO:0000313" key="3">
    <source>
        <dbReference type="EMBL" id="TRD12149.1"/>
    </source>
</evidence>
<name>A0A547PDE1_9SPHN</name>
<keyword evidence="2" id="KW-0472">Membrane</keyword>
<evidence type="ECO:0000313" key="4">
    <source>
        <dbReference type="Proteomes" id="UP000316343"/>
    </source>
</evidence>
<gene>
    <name evidence="3" type="ORF">FGU71_09950</name>
</gene>
<dbReference type="RefSeq" id="WP_142788422.1">
    <property type="nucleotide sequence ID" value="NZ_VHJK01000001.1"/>
</dbReference>
<evidence type="ECO:0000256" key="1">
    <source>
        <dbReference type="SAM" id="MobiDB-lite"/>
    </source>
</evidence>
<feature type="region of interest" description="Disordered" evidence="1">
    <location>
        <begin position="288"/>
        <end position="310"/>
    </location>
</feature>
<keyword evidence="4" id="KW-1185">Reference proteome</keyword>
<comment type="caution">
    <text evidence="3">The sequence shown here is derived from an EMBL/GenBank/DDBJ whole genome shotgun (WGS) entry which is preliminary data.</text>
</comment>
<dbReference type="Proteomes" id="UP000316343">
    <property type="component" value="Unassembled WGS sequence"/>
</dbReference>
<keyword evidence="2" id="KW-1133">Transmembrane helix</keyword>
<keyword evidence="2" id="KW-0812">Transmembrane</keyword>
<dbReference type="AlphaFoldDB" id="A0A547PDE1"/>
<evidence type="ECO:0000256" key="2">
    <source>
        <dbReference type="SAM" id="Phobius"/>
    </source>
</evidence>
<accession>A0A547PDE1</accession>
<reference evidence="3 4" key="1">
    <citation type="submission" date="2019-06" db="EMBL/GenBank/DDBJ databases">
        <title>Erythrobacter insulae sp. nov., isolated from a tidal flat.</title>
        <authorList>
            <person name="Yoon J.-H."/>
        </authorList>
    </citation>
    <scope>NUCLEOTIDE SEQUENCE [LARGE SCALE GENOMIC DNA]</scope>
    <source>
        <strain evidence="3 4">JBTF-M21</strain>
    </source>
</reference>
<organism evidence="3 4">
    <name type="scientific">Erythrobacter insulae</name>
    <dbReference type="NCBI Taxonomy" id="2584124"/>
    <lineage>
        <taxon>Bacteria</taxon>
        <taxon>Pseudomonadati</taxon>
        <taxon>Pseudomonadota</taxon>
        <taxon>Alphaproteobacteria</taxon>
        <taxon>Sphingomonadales</taxon>
        <taxon>Erythrobacteraceae</taxon>
        <taxon>Erythrobacter/Porphyrobacter group</taxon>
        <taxon>Erythrobacter</taxon>
    </lineage>
</organism>